<evidence type="ECO:0000313" key="2">
    <source>
        <dbReference type="Proteomes" id="UP000266673"/>
    </source>
</evidence>
<reference evidence="1 2" key="1">
    <citation type="submission" date="2018-06" db="EMBL/GenBank/DDBJ databases">
        <title>Comparative genomics reveals the genomic features of Rhizophagus irregularis, R. cerebriforme, R. diaphanum and Gigaspora rosea, and their symbiotic lifestyle signature.</title>
        <authorList>
            <person name="Morin E."/>
            <person name="San Clemente H."/>
            <person name="Chen E.C.H."/>
            <person name="De La Providencia I."/>
            <person name="Hainaut M."/>
            <person name="Kuo A."/>
            <person name="Kohler A."/>
            <person name="Murat C."/>
            <person name="Tang N."/>
            <person name="Roy S."/>
            <person name="Loubradou J."/>
            <person name="Henrissat B."/>
            <person name="Grigoriev I.V."/>
            <person name="Corradi N."/>
            <person name="Roux C."/>
            <person name="Martin F.M."/>
        </authorList>
    </citation>
    <scope>NUCLEOTIDE SEQUENCE [LARGE SCALE GENOMIC DNA]</scope>
    <source>
        <strain evidence="1 2">DAOM 194757</strain>
    </source>
</reference>
<evidence type="ECO:0000313" key="1">
    <source>
        <dbReference type="EMBL" id="RIB11111.1"/>
    </source>
</evidence>
<proteinExistence type="predicted"/>
<dbReference type="EMBL" id="QKWP01001171">
    <property type="protein sequence ID" value="RIB11111.1"/>
    <property type="molecule type" value="Genomic_DNA"/>
</dbReference>
<keyword evidence="2" id="KW-1185">Reference proteome</keyword>
<gene>
    <name evidence="1" type="ORF">C2G38_2204282</name>
</gene>
<protein>
    <submittedName>
        <fullName evidence="1">Uncharacterized protein</fullName>
    </submittedName>
</protein>
<sequence length="110" mass="13184">MNSKGSLMRIKKIFRNLKPDYEIFLWSNKMDEQQQIIQLFQLFLQFLTYINNESDTSINNSETKTKDYISVIEFIQNKQLNPQDFYSRFNEIDLVNIVHDYEYPLNGGIC</sequence>
<dbReference type="OrthoDB" id="10542107at2759"/>
<comment type="caution">
    <text evidence="1">The sequence shown here is derived from an EMBL/GenBank/DDBJ whole genome shotgun (WGS) entry which is preliminary data.</text>
</comment>
<dbReference type="Proteomes" id="UP000266673">
    <property type="component" value="Unassembled WGS sequence"/>
</dbReference>
<organism evidence="1 2">
    <name type="scientific">Gigaspora rosea</name>
    <dbReference type="NCBI Taxonomy" id="44941"/>
    <lineage>
        <taxon>Eukaryota</taxon>
        <taxon>Fungi</taxon>
        <taxon>Fungi incertae sedis</taxon>
        <taxon>Mucoromycota</taxon>
        <taxon>Glomeromycotina</taxon>
        <taxon>Glomeromycetes</taxon>
        <taxon>Diversisporales</taxon>
        <taxon>Gigasporaceae</taxon>
        <taxon>Gigaspora</taxon>
    </lineage>
</organism>
<accession>A0A397UNM9</accession>
<dbReference type="AlphaFoldDB" id="A0A397UNM9"/>
<name>A0A397UNM9_9GLOM</name>